<dbReference type="WBParaSite" id="PDA_v2.g12396.t1">
    <property type="protein sequence ID" value="PDA_v2.g12396.t1"/>
    <property type="gene ID" value="PDA_v2.g12396"/>
</dbReference>
<keyword evidence="3" id="KW-0863">Zinc-finger</keyword>
<feature type="compositionally biased region" description="Basic and acidic residues" evidence="6">
    <location>
        <begin position="1"/>
        <end position="10"/>
    </location>
</feature>
<accession>A0A914PCD9</accession>
<evidence type="ECO:0000259" key="7">
    <source>
        <dbReference type="Pfam" id="PF12678"/>
    </source>
</evidence>
<keyword evidence="8" id="KW-1185">Reference proteome</keyword>
<evidence type="ECO:0000313" key="9">
    <source>
        <dbReference type="WBParaSite" id="PDA_v2.g12396.t1"/>
    </source>
</evidence>
<keyword evidence="5" id="KW-0862">Zinc</keyword>
<feature type="region of interest" description="Disordered" evidence="6">
    <location>
        <begin position="1"/>
        <end position="31"/>
    </location>
</feature>
<protein>
    <submittedName>
        <fullName evidence="9">Zinc finger RING-H2-type domain-containing protein</fullName>
    </submittedName>
</protein>
<proteinExistence type="predicted"/>
<dbReference type="GO" id="GO:0008270">
    <property type="term" value="F:zinc ion binding"/>
    <property type="evidence" value="ECO:0007669"/>
    <property type="project" value="UniProtKB-KW"/>
</dbReference>
<evidence type="ECO:0000256" key="5">
    <source>
        <dbReference type="ARBA" id="ARBA00022833"/>
    </source>
</evidence>
<dbReference type="Gene3D" id="3.30.40.10">
    <property type="entry name" value="Zinc/RING finger domain, C3HC4 (zinc finger)"/>
    <property type="match status" value="1"/>
</dbReference>
<dbReference type="InterPro" id="IPR024766">
    <property type="entry name" value="Znf_RING_H2"/>
</dbReference>
<organism evidence="8 9">
    <name type="scientific">Panagrolaimus davidi</name>
    <dbReference type="NCBI Taxonomy" id="227884"/>
    <lineage>
        <taxon>Eukaryota</taxon>
        <taxon>Metazoa</taxon>
        <taxon>Ecdysozoa</taxon>
        <taxon>Nematoda</taxon>
        <taxon>Chromadorea</taxon>
        <taxon>Rhabditida</taxon>
        <taxon>Tylenchina</taxon>
        <taxon>Panagrolaimomorpha</taxon>
        <taxon>Panagrolaimoidea</taxon>
        <taxon>Panagrolaimidae</taxon>
        <taxon>Panagrolaimus</taxon>
    </lineage>
</organism>
<evidence type="ECO:0000256" key="2">
    <source>
        <dbReference type="ARBA" id="ARBA00022723"/>
    </source>
</evidence>
<evidence type="ECO:0000256" key="6">
    <source>
        <dbReference type="SAM" id="MobiDB-lite"/>
    </source>
</evidence>
<keyword evidence="4" id="KW-0833">Ubl conjugation pathway</keyword>
<evidence type="ECO:0000256" key="3">
    <source>
        <dbReference type="ARBA" id="ARBA00022771"/>
    </source>
</evidence>
<reference evidence="9" key="1">
    <citation type="submission" date="2022-11" db="UniProtKB">
        <authorList>
            <consortium name="WormBaseParasite"/>
        </authorList>
    </citation>
    <scope>IDENTIFICATION</scope>
</reference>
<evidence type="ECO:0000256" key="1">
    <source>
        <dbReference type="ARBA" id="ARBA00004906"/>
    </source>
</evidence>
<keyword evidence="2" id="KW-0479">Metal-binding</keyword>
<dbReference type="SUPFAM" id="SSF57850">
    <property type="entry name" value="RING/U-box"/>
    <property type="match status" value="1"/>
</dbReference>
<feature type="domain" description="Zinc finger RING-H2-type" evidence="7">
    <location>
        <begin position="120"/>
        <end position="176"/>
    </location>
</feature>
<comment type="pathway">
    <text evidence="1">Protein modification; protein ubiquitination.</text>
</comment>
<dbReference type="Proteomes" id="UP000887578">
    <property type="component" value="Unplaced"/>
</dbReference>
<sequence>MHLEGHDDPANKNADSFVEQTRHHSQPSCEYNTSSAIIEPWIPSSSRAQPISTQRSFLNQTPQHGEFRHANDLRSRVIKSWTPTHSQQNNVELRNQRITANYDRQVKCFIMINNDWNISKCATCGNLLINLCTTCSVKDTLPEHCLVDQGVCKHAFHRHCLKLWFDLQIIRICPVDYRVWQIQD</sequence>
<evidence type="ECO:0000256" key="4">
    <source>
        <dbReference type="ARBA" id="ARBA00022786"/>
    </source>
</evidence>
<dbReference type="Pfam" id="PF12678">
    <property type="entry name" value="zf-rbx1"/>
    <property type="match status" value="1"/>
</dbReference>
<dbReference type="InterPro" id="IPR013083">
    <property type="entry name" value="Znf_RING/FYVE/PHD"/>
</dbReference>
<evidence type="ECO:0000313" key="8">
    <source>
        <dbReference type="Proteomes" id="UP000887578"/>
    </source>
</evidence>
<name>A0A914PCD9_9BILA</name>
<dbReference type="AlphaFoldDB" id="A0A914PCD9"/>